<evidence type="ECO:0000256" key="5">
    <source>
        <dbReference type="ARBA" id="ARBA00022723"/>
    </source>
</evidence>
<keyword evidence="11" id="KW-0863">Zinc-finger</keyword>
<feature type="transmembrane region" description="Helical" evidence="12">
    <location>
        <begin position="344"/>
        <end position="367"/>
    </location>
</feature>
<evidence type="ECO:0000256" key="9">
    <source>
        <dbReference type="ARBA" id="ARBA00023049"/>
    </source>
</evidence>
<evidence type="ECO:0000256" key="1">
    <source>
        <dbReference type="ARBA" id="ARBA00001947"/>
    </source>
</evidence>
<dbReference type="AlphaFoldDB" id="A0AA36NB34"/>
<accession>A0AA36NB34</accession>
<dbReference type="InterPro" id="IPR050083">
    <property type="entry name" value="HtpX_protease"/>
</dbReference>
<evidence type="ECO:0000313" key="16">
    <source>
        <dbReference type="Proteomes" id="UP001178507"/>
    </source>
</evidence>
<evidence type="ECO:0000256" key="10">
    <source>
        <dbReference type="ARBA" id="ARBA00023136"/>
    </source>
</evidence>
<feature type="transmembrane region" description="Helical" evidence="12">
    <location>
        <begin position="420"/>
        <end position="444"/>
    </location>
</feature>
<keyword evidence="4 12" id="KW-0812">Transmembrane</keyword>
<dbReference type="PANTHER" id="PTHR43221:SF2">
    <property type="entry name" value="PROTEASE HTPX HOMOLOG"/>
    <property type="match status" value="1"/>
</dbReference>
<keyword evidence="3" id="KW-0645">Protease</keyword>
<evidence type="ECO:0000256" key="7">
    <source>
        <dbReference type="ARBA" id="ARBA00022833"/>
    </source>
</evidence>
<dbReference type="Pfam" id="PF13639">
    <property type="entry name" value="zf-RING_2"/>
    <property type="match status" value="1"/>
</dbReference>
<evidence type="ECO:0000256" key="4">
    <source>
        <dbReference type="ARBA" id="ARBA00022692"/>
    </source>
</evidence>
<dbReference type="GO" id="GO:0008270">
    <property type="term" value="F:zinc ion binding"/>
    <property type="evidence" value="ECO:0007669"/>
    <property type="project" value="UniProtKB-KW"/>
</dbReference>
<dbReference type="PROSITE" id="PS50089">
    <property type="entry name" value="ZF_RING_2"/>
    <property type="match status" value="1"/>
</dbReference>
<keyword evidence="7" id="KW-0862">Zinc</keyword>
<keyword evidence="5" id="KW-0479">Metal-binding</keyword>
<evidence type="ECO:0000256" key="6">
    <source>
        <dbReference type="ARBA" id="ARBA00022801"/>
    </source>
</evidence>
<proteinExistence type="predicted"/>
<feature type="domain" description="RING-type" evidence="14">
    <location>
        <begin position="534"/>
        <end position="574"/>
    </location>
</feature>
<sequence length="592" mass="65480">MALRGLLVLVCLTLVLRTELQPASLNALRGPDRLVLRVLVDSTEKLKALLRRDAVNATGCPEFQWLNLCKEDLCKSFGISPSPDIFICEHPGMLAQAVQVGEGGRLWFSRAVLETLSKEEVRAVMAHELGHLVAGHQQKRGFLILDWYRLMLLRGLFQGDKDGEWDDLDVESGLSLLGLWLVLGLRSRAFELEADRFMLRAVDPATALRALARMHCPTEGSPAVLRQARRRAKRCGLLRAQMLLTGASHPCLPLRIAPALFHTQRFGGLDGAVTLGAIFSGGGVFVSEAHVRPPPRSVSEGSGLGADALLERQPTRRQVDSANVQQRLREEALQNIMGRCTAPLVLLCFVSILGVLVGSLLMIVLFWRALYATILYNHIECDQPHLKTYMLVTICVGTCTSHISQQVVSRMQNRGMSTRSVWVSSTLISMIPGWMTLYWGYSLLKGCQTCPETNPGLYYDVRDYVYFQMIAASFTYLVVGIPAMTFAHRLLLALQAINSGEGMRGCADMIKNLPKIPNDSAELRDEDDGSIMECSICLGSFSSLPVVRTPCRHFFHEKCLTQWCQAHVSCPLCKSLVADPDRESAGPDKGEC</sequence>
<dbReference type="Proteomes" id="UP001178507">
    <property type="component" value="Unassembled WGS sequence"/>
</dbReference>
<feature type="signal peptide" evidence="13">
    <location>
        <begin position="1"/>
        <end position="17"/>
    </location>
</feature>
<reference evidence="15" key="1">
    <citation type="submission" date="2023-08" db="EMBL/GenBank/DDBJ databases">
        <authorList>
            <person name="Chen Y."/>
            <person name="Shah S."/>
            <person name="Dougan E. K."/>
            <person name="Thang M."/>
            <person name="Chan C."/>
        </authorList>
    </citation>
    <scope>NUCLEOTIDE SEQUENCE</scope>
</reference>
<name>A0AA36NB34_9DINO</name>
<comment type="cofactor">
    <cofactor evidence="1">
        <name>Zn(2+)</name>
        <dbReference type="ChEBI" id="CHEBI:29105"/>
    </cofactor>
</comment>
<evidence type="ECO:0000256" key="2">
    <source>
        <dbReference type="ARBA" id="ARBA00022475"/>
    </source>
</evidence>
<dbReference type="InterPro" id="IPR013083">
    <property type="entry name" value="Znf_RING/FYVE/PHD"/>
</dbReference>
<evidence type="ECO:0000256" key="11">
    <source>
        <dbReference type="PROSITE-ProRule" id="PRU00175"/>
    </source>
</evidence>
<evidence type="ECO:0000259" key="14">
    <source>
        <dbReference type="PROSITE" id="PS50089"/>
    </source>
</evidence>
<dbReference type="GO" id="GO:0004222">
    <property type="term" value="F:metalloendopeptidase activity"/>
    <property type="evidence" value="ECO:0007669"/>
    <property type="project" value="InterPro"/>
</dbReference>
<protein>
    <recommendedName>
        <fullName evidence="14">RING-type domain-containing protein</fullName>
    </recommendedName>
</protein>
<dbReference type="Pfam" id="PF01435">
    <property type="entry name" value="Peptidase_M48"/>
    <property type="match status" value="1"/>
</dbReference>
<dbReference type="Gene3D" id="3.30.40.10">
    <property type="entry name" value="Zinc/RING finger domain, C3HC4 (zinc finger)"/>
    <property type="match status" value="1"/>
</dbReference>
<evidence type="ECO:0000256" key="3">
    <source>
        <dbReference type="ARBA" id="ARBA00022670"/>
    </source>
</evidence>
<dbReference type="SMART" id="SM00184">
    <property type="entry name" value="RING"/>
    <property type="match status" value="1"/>
</dbReference>
<gene>
    <name evidence="15" type="ORF">EVOR1521_LOCUS23985</name>
</gene>
<dbReference type="PANTHER" id="PTHR43221">
    <property type="entry name" value="PROTEASE HTPX"/>
    <property type="match status" value="1"/>
</dbReference>
<keyword evidence="8 12" id="KW-1133">Transmembrane helix</keyword>
<keyword evidence="6" id="KW-0378">Hydrolase</keyword>
<keyword evidence="10 12" id="KW-0472">Membrane</keyword>
<comment type="caution">
    <text evidence="15">The sequence shown here is derived from an EMBL/GenBank/DDBJ whole genome shotgun (WGS) entry which is preliminary data.</text>
</comment>
<evidence type="ECO:0000256" key="12">
    <source>
        <dbReference type="SAM" id="Phobius"/>
    </source>
</evidence>
<dbReference type="Gene3D" id="3.30.2010.10">
    <property type="entry name" value="Metalloproteases ('zincins'), catalytic domain"/>
    <property type="match status" value="1"/>
</dbReference>
<dbReference type="GO" id="GO:0006508">
    <property type="term" value="P:proteolysis"/>
    <property type="evidence" value="ECO:0007669"/>
    <property type="project" value="UniProtKB-KW"/>
</dbReference>
<feature type="chain" id="PRO_5041265335" description="RING-type domain-containing protein" evidence="13">
    <location>
        <begin position="18"/>
        <end position="592"/>
    </location>
</feature>
<dbReference type="InterPro" id="IPR001841">
    <property type="entry name" value="Znf_RING"/>
</dbReference>
<keyword evidence="13" id="KW-0732">Signal</keyword>
<keyword evidence="9" id="KW-0482">Metalloprotease</keyword>
<dbReference type="EMBL" id="CAUJNA010003381">
    <property type="protein sequence ID" value="CAJ1400687.1"/>
    <property type="molecule type" value="Genomic_DNA"/>
</dbReference>
<evidence type="ECO:0000313" key="15">
    <source>
        <dbReference type="EMBL" id="CAJ1400687.1"/>
    </source>
</evidence>
<dbReference type="InterPro" id="IPR001915">
    <property type="entry name" value="Peptidase_M48"/>
</dbReference>
<organism evidence="15 16">
    <name type="scientific">Effrenium voratum</name>
    <dbReference type="NCBI Taxonomy" id="2562239"/>
    <lineage>
        <taxon>Eukaryota</taxon>
        <taxon>Sar</taxon>
        <taxon>Alveolata</taxon>
        <taxon>Dinophyceae</taxon>
        <taxon>Suessiales</taxon>
        <taxon>Symbiodiniaceae</taxon>
        <taxon>Effrenium</taxon>
    </lineage>
</organism>
<keyword evidence="16" id="KW-1185">Reference proteome</keyword>
<evidence type="ECO:0000256" key="8">
    <source>
        <dbReference type="ARBA" id="ARBA00022989"/>
    </source>
</evidence>
<evidence type="ECO:0000256" key="13">
    <source>
        <dbReference type="SAM" id="SignalP"/>
    </source>
</evidence>
<feature type="transmembrane region" description="Helical" evidence="12">
    <location>
        <begin position="464"/>
        <end position="487"/>
    </location>
</feature>
<dbReference type="SUPFAM" id="SSF57850">
    <property type="entry name" value="RING/U-box"/>
    <property type="match status" value="1"/>
</dbReference>
<keyword evidence="2" id="KW-1003">Cell membrane</keyword>